<feature type="transmembrane region" description="Helical" evidence="3">
    <location>
        <begin position="280"/>
        <end position="299"/>
    </location>
</feature>
<evidence type="ECO:0000313" key="7">
    <source>
        <dbReference type="Proteomes" id="UP001279734"/>
    </source>
</evidence>
<accession>A0AAD3Y4V4</accession>
<keyword evidence="2" id="KW-0677">Repeat</keyword>
<dbReference type="PROSITE" id="PS51257">
    <property type="entry name" value="PROKAR_LIPOPROTEIN"/>
    <property type="match status" value="1"/>
</dbReference>
<dbReference type="FunFam" id="3.30.430.20:FF:000003">
    <property type="entry name" value="Cysteine-rich RLK (RECEPTOR-like protein kinase) 10"/>
    <property type="match status" value="1"/>
</dbReference>
<evidence type="ECO:0000259" key="5">
    <source>
        <dbReference type="PROSITE" id="PS51473"/>
    </source>
</evidence>
<dbReference type="PANTHER" id="PTHR32099:SF42">
    <property type="entry name" value="CYSTEINE-RICH RECEPTOR-LIKE PROTEIN KINASE 9-RELATED"/>
    <property type="match status" value="1"/>
</dbReference>
<dbReference type="Proteomes" id="UP001279734">
    <property type="component" value="Unassembled WGS sequence"/>
</dbReference>
<dbReference type="EMBL" id="BSYO01000032">
    <property type="protein sequence ID" value="GMH26896.1"/>
    <property type="molecule type" value="Genomic_DNA"/>
</dbReference>
<evidence type="ECO:0000256" key="2">
    <source>
        <dbReference type="ARBA" id="ARBA00022737"/>
    </source>
</evidence>
<dbReference type="Pfam" id="PF01657">
    <property type="entry name" value="Stress-antifung"/>
    <property type="match status" value="2"/>
</dbReference>
<keyword evidence="1 4" id="KW-0732">Signal</keyword>
<evidence type="ECO:0000313" key="6">
    <source>
        <dbReference type="EMBL" id="GMH26896.1"/>
    </source>
</evidence>
<reference evidence="6" key="1">
    <citation type="submission" date="2023-05" db="EMBL/GenBank/DDBJ databases">
        <title>Nepenthes gracilis genome sequencing.</title>
        <authorList>
            <person name="Fukushima K."/>
        </authorList>
    </citation>
    <scope>NUCLEOTIDE SEQUENCE</scope>
    <source>
        <strain evidence="6">SING2019-196</strain>
    </source>
</reference>
<dbReference type="Gene3D" id="3.30.430.20">
    <property type="entry name" value="Gnk2 domain, C-X8-C-X2-C motif"/>
    <property type="match status" value="2"/>
</dbReference>
<evidence type="ECO:0000256" key="1">
    <source>
        <dbReference type="ARBA" id="ARBA00022729"/>
    </source>
</evidence>
<evidence type="ECO:0000256" key="3">
    <source>
        <dbReference type="SAM" id="Phobius"/>
    </source>
</evidence>
<keyword evidence="3" id="KW-1133">Transmembrane helix</keyword>
<keyword evidence="3" id="KW-0472">Membrane</keyword>
<protein>
    <recommendedName>
        <fullName evidence="5">Gnk2-homologous domain-containing protein</fullName>
    </recommendedName>
</protein>
<dbReference type="PANTHER" id="PTHR32099">
    <property type="entry name" value="CYSTEINE-RICH REPEAT SECRETORY PROTEIN"/>
    <property type="match status" value="1"/>
</dbReference>
<dbReference type="PROSITE" id="PS51473">
    <property type="entry name" value="GNK2"/>
    <property type="match status" value="2"/>
</dbReference>
<keyword evidence="7" id="KW-1185">Reference proteome</keyword>
<dbReference type="InterPro" id="IPR002902">
    <property type="entry name" value="GNK2"/>
</dbReference>
<feature type="domain" description="Gnk2-homologous" evidence="5">
    <location>
        <begin position="137"/>
        <end position="243"/>
    </location>
</feature>
<evidence type="ECO:0000256" key="4">
    <source>
        <dbReference type="SAM" id="SignalP"/>
    </source>
</evidence>
<feature type="domain" description="Gnk2-homologous" evidence="5">
    <location>
        <begin position="26"/>
        <end position="131"/>
    </location>
</feature>
<dbReference type="InterPro" id="IPR038408">
    <property type="entry name" value="GNK2_sf"/>
</dbReference>
<name>A0AAD3Y4V4_NEPGR</name>
<gene>
    <name evidence="6" type="ORF">Nepgr_028739</name>
</gene>
<dbReference type="FunFam" id="3.30.430.20:FF:000002">
    <property type="entry name" value="Cysteine-rich receptor-like protein kinase 10"/>
    <property type="match status" value="1"/>
</dbReference>
<keyword evidence="3" id="KW-0812">Transmembrane</keyword>
<dbReference type="AlphaFoldDB" id="A0AAD3Y4V4"/>
<dbReference type="CDD" id="cd23509">
    <property type="entry name" value="Gnk2-like"/>
    <property type="match status" value="2"/>
</dbReference>
<proteinExistence type="predicted"/>
<comment type="caution">
    <text evidence="6">The sequence shown here is derived from an EMBL/GenBank/DDBJ whole genome shotgun (WGS) entry which is preliminary data.</text>
</comment>
<organism evidence="6 7">
    <name type="scientific">Nepenthes gracilis</name>
    <name type="common">Slender pitcher plant</name>
    <dbReference type="NCBI Taxonomy" id="150966"/>
    <lineage>
        <taxon>Eukaryota</taxon>
        <taxon>Viridiplantae</taxon>
        <taxon>Streptophyta</taxon>
        <taxon>Embryophyta</taxon>
        <taxon>Tracheophyta</taxon>
        <taxon>Spermatophyta</taxon>
        <taxon>Magnoliopsida</taxon>
        <taxon>eudicotyledons</taxon>
        <taxon>Gunneridae</taxon>
        <taxon>Pentapetalae</taxon>
        <taxon>Caryophyllales</taxon>
        <taxon>Nepenthaceae</taxon>
        <taxon>Nepenthes</taxon>
    </lineage>
</organism>
<feature type="chain" id="PRO_5042229876" description="Gnk2-homologous domain-containing protein" evidence="4">
    <location>
        <begin position="24"/>
        <end position="324"/>
    </location>
</feature>
<feature type="signal peptide" evidence="4">
    <location>
        <begin position="1"/>
        <end position="23"/>
    </location>
</feature>
<sequence length="324" mass="35784">MMRFKQSMIFIFSLSLVVHGAEAYFLNYTWSACNEDTLFAVNSTYQKNLDLLLSAFASNASADNGFFNYTASGDSSDPVYGLFLCRGDVTADVCSDCISTAEKMIVESCPGVEKGIIWREWCMLRYSSRNIFSTLQYDPQRLMHNVNNISTADQSTWNRLLGDTISEIISKAASGGSHLKYATKEASFTELKTLYSMAQCTPDLSSADCKKCFKAAESYLPTSSVGGIVLTPSCSLRYELYPFYSNFSSAPRPQASVLPAPVTPSQVEDNSRGKKLSKKIAIIVVAAVLPIAIVIFCKLNRKGRNKSHTLNAKSDELHEFLPNE</sequence>